<sequence>MSARPRRRNFGKPAEQHADERWMASYMDMVTVLMCMFIVLYAMSTVDANKFERLKNSLATGFGVEQTTKVDTATGVVVPPDQVNSEAEGFAGPAIVQPSAVPAASAPAEAAPAEATQTELAEKEVARLTALRDKMAANLSAIGMTAAVKFKIDERGLTVRLVSSETFFMPDDARLTAPTTAVLDAIAPVLGEVSLDVSVEGNAALVPESIPNPQYWEISAARATNVVRHFIDVNKIAQQRMAAVSFGAARPVGTTTAADDLAKNRRVDIVVLSDQPDSVRSLIPQLLKSAGQ</sequence>
<keyword evidence="10" id="KW-0969">Cilium</keyword>
<comment type="subcellular location">
    <subcellularLocation>
        <location evidence="1">Cell membrane</location>
        <topology evidence="1">Single-pass membrane protein</topology>
    </subcellularLocation>
</comment>
<comment type="similarity">
    <text evidence="2">Belongs to the MotB family.</text>
</comment>
<dbReference type="Proteomes" id="UP000655366">
    <property type="component" value="Unassembled WGS sequence"/>
</dbReference>
<accession>A0A931CQ30</accession>
<dbReference type="SUPFAM" id="SSF103088">
    <property type="entry name" value="OmpA-like"/>
    <property type="match status" value="1"/>
</dbReference>
<dbReference type="Pfam" id="PF13677">
    <property type="entry name" value="MotB_plug"/>
    <property type="match status" value="1"/>
</dbReference>
<dbReference type="PROSITE" id="PS51123">
    <property type="entry name" value="OMPA_2"/>
    <property type="match status" value="1"/>
</dbReference>
<dbReference type="RefSeq" id="WP_196397242.1">
    <property type="nucleotide sequence ID" value="NZ_JADNYM010000016.1"/>
</dbReference>
<evidence type="ECO:0000256" key="2">
    <source>
        <dbReference type="ARBA" id="ARBA00008914"/>
    </source>
</evidence>
<keyword evidence="10" id="KW-0282">Flagellum</keyword>
<dbReference type="Pfam" id="PF00691">
    <property type="entry name" value="OmpA"/>
    <property type="match status" value="1"/>
</dbReference>
<dbReference type="PANTHER" id="PTHR30329:SF21">
    <property type="entry name" value="LIPOPROTEIN YIAD-RELATED"/>
    <property type="match status" value="1"/>
</dbReference>
<feature type="transmembrane region" description="Helical" evidence="8">
    <location>
        <begin position="21"/>
        <end position="43"/>
    </location>
</feature>
<dbReference type="GO" id="GO:0005886">
    <property type="term" value="C:plasma membrane"/>
    <property type="evidence" value="ECO:0007669"/>
    <property type="project" value="UniProtKB-SubCell"/>
</dbReference>
<evidence type="ECO:0000256" key="1">
    <source>
        <dbReference type="ARBA" id="ARBA00004162"/>
    </source>
</evidence>
<dbReference type="AlphaFoldDB" id="A0A931CQ30"/>
<reference evidence="10 11" key="1">
    <citation type="submission" date="2020-11" db="EMBL/GenBank/DDBJ databases">
        <title>Arthrobacter antarcticus sp. nov., isolated from Antarctic Soil.</title>
        <authorList>
            <person name="Li J."/>
        </authorList>
    </citation>
    <scope>NUCLEOTIDE SEQUENCE [LARGE SCALE GENOMIC DNA]</scope>
    <source>
        <strain evidence="10 11">Z1-20</strain>
    </source>
</reference>
<dbReference type="CDD" id="cd07185">
    <property type="entry name" value="OmpA_C-like"/>
    <property type="match status" value="1"/>
</dbReference>
<proteinExistence type="inferred from homology"/>
<keyword evidence="3" id="KW-1003">Cell membrane</keyword>
<keyword evidence="6 7" id="KW-0472">Membrane</keyword>
<keyword evidence="5 8" id="KW-1133">Transmembrane helix</keyword>
<evidence type="ECO:0000256" key="7">
    <source>
        <dbReference type="PROSITE-ProRule" id="PRU00473"/>
    </source>
</evidence>
<keyword evidence="4 8" id="KW-0812">Transmembrane</keyword>
<evidence type="ECO:0000259" key="9">
    <source>
        <dbReference type="PROSITE" id="PS51123"/>
    </source>
</evidence>
<dbReference type="InterPro" id="IPR025713">
    <property type="entry name" value="MotB-like_N_dom"/>
</dbReference>
<evidence type="ECO:0000256" key="6">
    <source>
        <dbReference type="ARBA" id="ARBA00023136"/>
    </source>
</evidence>
<keyword evidence="11" id="KW-1185">Reference proteome</keyword>
<dbReference type="InterPro" id="IPR036737">
    <property type="entry name" value="OmpA-like_sf"/>
</dbReference>
<organism evidence="10 11">
    <name type="scientific">Arthrobacter terrae</name>
    <dbReference type="NCBI Taxonomy" id="2935737"/>
    <lineage>
        <taxon>Bacteria</taxon>
        <taxon>Bacillati</taxon>
        <taxon>Actinomycetota</taxon>
        <taxon>Actinomycetes</taxon>
        <taxon>Micrococcales</taxon>
        <taxon>Micrococcaceae</taxon>
        <taxon>Arthrobacter</taxon>
    </lineage>
</organism>
<evidence type="ECO:0000256" key="4">
    <source>
        <dbReference type="ARBA" id="ARBA00022692"/>
    </source>
</evidence>
<dbReference type="EMBL" id="JADNYM010000016">
    <property type="protein sequence ID" value="MBG0740300.1"/>
    <property type="molecule type" value="Genomic_DNA"/>
</dbReference>
<evidence type="ECO:0000256" key="5">
    <source>
        <dbReference type="ARBA" id="ARBA00022989"/>
    </source>
</evidence>
<comment type="caution">
    <text evidence="10">The sequence shown here is derived from an EMBL/GenBank/DDBJ whole genome shotgun (WGS) entry which is preliminary data.</text>
</comment>
<name>A0A931CQ30_9MICC</name>
<dbReference type="InterPro" id="IPR006665">
    <property type="entry name" value="OmpA-like"/>
</dbReference>
<evidence type="ECO:0000256" key="8">
    <source>
        <dbReference type="SAM" id="Phobius"/>
    </source>
</evidence>
<evidence type="ECO:0000313" key="11">
    <source>
        <dbReference type="Proteomes" id="UP000655366"/>
    </source>
</evidence>
<protein>
    <submittedName>
        <fullName evidence="10">Flagellar motor protein MotB</fullName>
    </submittedName>
</protein>
<gene>
    <name evidence="10" type="ORF">IV500_13005</name>
</gene>
<keyword evidence="10" id="KW-0966">Cell projection</keyword>
<feature type="domain" description="OmpA-like" evidence="9">
    <location>
        <begin position="155"/>
        <end position="275"/>
    </location>
</feature>
<dbReference type="PANTHER" id="PTHR30329">
    <property type="entry name" value="STATOR ELEMENT OF FLAGELLAR MOTOR COMPLEX"/>
    <property type="match status" value="1"/>
</dbReference>
<dbReference type="InterPro" id="IPR050330">
    <property type="entry name" value="Bact_OuterMem_StrucFunc"/>
</dbReference>
<evidence type="ECO:0000313" key="10">
    <source>
        <dbReference type="EMBL" id="MBG0740300.1"/>
    </source>
</evidence>
<dbReference type="Gene3D" id="3.30.1330.60">
    <property type="entry name" value="OmpA-like domain"/>
    <property type="match status" value="1"/>
</dbReference>
<evidence type="ECO:0000256" key="3">
    <source>
        <dbReference type="ARBA" id="ARBA00022475"/>
    </source>
</evidence>